<feature type="region of interest" description="Disordered" evidence="1">
    <location>
        <begin position="1"/>
        <end position="80"/>
    </location>
</feature>
<sequence length="181" mass="18599">MAARRGAWKGARAEGKSRPGPQTSVAAAGIAPAPPPRPRLLRAAQAAPQERGGSGVGGGRMRRGGRGGAGTLVPWWKSSTDREPMKGNCMCVCVSMPPGRTSLPAASRTRRPAGAPPGGSRSRPIARTAPSSTSTSATCERSSLTTRPPRIRSRDGAAMAGGCGVLMMQCRPARSSWKTAA</sequence>
<evidence type="ECO:0000256" key="1">
    <source>
        <dbReference type="SAM" id="MobiDB-lite"/>
    </source>
</evidence>
<accession>M3YUG6</accession>
<dbReference type="HOGENOM" id="CLU_1488582_0_0_1"/>
<protein>
    <submittedName>
        <fullName evidence="2">Uncharacterized protein</fullName>
    </submittedName>
</protein>
<evidence type="ECO:0000313" key="2">
    <source>
        <dbReference type="Ensembl" id="ENSMPUP00000014976.1"/>
    </source>
</evidence>
<organism evidence="2">
    <name type="scientific">Mustela putorius furo</name>
    <name type="common">European domestic ferret</name>
    <name type="synonym">Mustela furo</name>
    <dbReference type="NCBI Taxonomy" id="9669"/>
    <lineage>
        <taxon>Eukaryota</taxon>
        <taxon>Metazoa</taxon>
        <taxon>Chordata</taxon>
        <taxon>Craniata</taxon>
        <taxon>Vertebrata</taxon>
        <taxon>Euteleostomi</taxon>
        <taxon>Mammalia</taxon>
        <taxon>Eutheria</taxon>
        <taxon>Laurasiatheria</taxon>
        <taxon>Carnivora</taxon>
        <taxon>Caniformia</taxon>
        <taxon>Musteloidea</taxon>
        <taxon>Mustelidae</taxon>
        <taxon>Mustelinae</taxon>
        <taxon>Mustela</taxon>
    </lineage>
</organism>
<feature type="compositionally biased region" description="Low complexity" evidence="1">
    <location>
        <begin position="128"/>
        <end position="138"/>
    </location>
</feature>
<dbReference type="InParanoid" id="M3YUG6"/>
<feature type="region of interest" description="Disordered" evidence="1">
    <location>
        <begin position="100"/>
        <end position="157"/>
    </location>
</feature>
<feature type="compositionally biased region" description="Low complexity" evidence="1">
    <location>
        <begin position="1"/>
        <end position="10"/>
    </location>
</feature>
<dbReference type="EMBL" id="AEYP01071202">
    <property type="status" value="NOT_ANNOTATED_CDS"/>
    <property type="molecule type" value="Genomic_DNA"/>
</dbReference>
<proteinExistence type="predicted"/>
<reference evidence="2" key="1">
    <citation type="submission" date="2024-06" db="UniProtKB">
        <authorList>
            <consortium name="Ensembl"/>
        </authorList>
    </citation>
    <scope>IDENTIFICATION</scope>
</reference>
<feature type="compositionally biased region" description="Low complexity" evidence="1">
    <location>
        <begin position="41"/>
        <end position="51"/>
    </location>
</feature>
<dbReference type="AlphaFoldDB" id="M3YUG6"/>
<dbReference type="Ensembl" id="ENSMPUT00000015213.1">
    <property type="protein sequence ID" value="ENSMPUP00000014976.1"/>
    <property type="gene ID" value="ENSMPUG00000015087.1"/>
</dbReference>
<name>M3YUG6_MUSPF</name>